<organism evidence="2 3">
    <name type="scientific">Pleurodeles waltl</name>
    <name type="common">Iberian ribbed newt</name>
    <dbReference type="NCBI Taxonomy" id="8319"/>
    <lineage>
        <taxon>Eukaryota</taxon>
        <taxon>Metazoa</taxon>
        <taxon>Chordata</taxon>
        <taxon>Craniata</taxon>
        <taxon>Vertebrata</taxon>
        <taxon>Euteleostomi</taxon>
        <taxon>Amphibia</taxon>
        <taxon>Batrachia</taxon>
        <taxon>Caudata</taxon>
        <taxon>Salamandroidea</taxon>
        <taxon>Salamandridae</taxon>
        <taxon>Pleurodelinae</taxon>
        <taxon>Pleurodeles</taxon>
    </lineage>
</organism>
<dbReference type="AlphaFoldDB" id="A0AAV7U1A0"/>
<proteinExistence type="predicted"/>
<reference evidence="2" key="1">
    <citation type="journal article" date="2022" name="bioRxiv">
        <title>Sequencing and chromosome-scale assembly of the giantPleurodeles waltlgenome.</title>
        <authorList>
            <person name="Brown T."/>
            <person name="Elewa A."/>
            <person name="Iarovenko S."/>
            <person name="Subramanian E."/>
            <person name="Araus A.J."/>
            <person name="Petzold A."/>
            <person name="Susuki M."/>
            <person name="Suzuki K.-i.T."/>
            <person name="Hayashi T."/>
            <person name="Toyoda A."/>
            <person name="Oliveira C."/>
            <person name="Osipova E."/>
            <person name="Leigh N.D."/>
            <person name="Simon A."/>
            <person name="Yun M.H."/>
        </authorList>
    </citation>
    <scope>NUCLEOTIDE SEQUENCE</scope>
    <source>
        <strain evidence="2">20211129_DDA</strain>
        <tissue evidence="2">Liver</tissue>
    </source>
</reference>
<dbReference type="EMBL" id="JANPWB010000006">
    <property type="protein sequence ID" value="KAJ1181643.1"/>
    <property type="molecule type" value="Genomic_DNA"/>
</dbReference>
<dbReference type="Proteomes" id="UP001066276">
    <property type="component" value="Chromosome 3_2"/>
</dbReference>
<feature type="region of interest" description="Disordered" evidence="1">
    <location>
        <begin position="137"/>
        <end position="156"/>
    </location>
</feature>
<accession>A0AAV7U1A0</accession>
<name>A0AAV7U1A0_PLEWA</name>
<evidence type="ECO:0000313" key="3">
    <source>
        <dbReference type="Proteomes" id="UP001066276"/>
    </source>
</evidence>
<keyword evidence="3" id="KW-1185">Reference proteome</keyword>
<protein>
    <submittedName>
        <fullName evidence="2">Uncharacterized protein</fullName>
    </submittedName>
</protein>
<comment type="caution">
    <text evidence="2">The sequence shown here is derived from an EMBL/GenBank/DDBJ whole genome shotgun (WGS) entry which is preliminary data.</text>
</comment>
<evidence type="ECO:0000256" key="1">
    <source>
        <dbReference type="SAM" id="MobiDB-lite"/>
    </source>
</evidence>
<evidence type="ECO:0000313" key="2">
    <source>
        <dbReference type="EMBL" id="KAJ1181643.1"/>
    </source>
</evidence>
<gene>
    <name evidence="2" type="ORF">NDU88_006846</name>
</gene>
<sequence>MTATKASSSTCLPPPQNIEDPLGCVTIHEIPCSNRFSHLELQDLTYVQEDPILSPRYSSQHPLESLSALPQENLIPLVIDLKKEVEDLKALMAEILNALKSIGLRRDSSHTHEGTAYKPLESLSVVTASKTSQCFHSHTVPGNRVESTSGRGSDWSCQGPPFRLGQKELAYSIPALHSSPSASRPAGAENACSGPAVSVPHLWLLGAGHPAGLDLLPHLLWRLAVPARRERWDGVSSVPQWSALLGLCHVNTGARHSRLRAPSPAAAGLALCTGPPDSVV</sequence>